<keyword evidence="2" id="KW-0804">Transcription</keyword>
<keyword evidence="3" id="KW-0175">Coiled coil</keyword>
<dbReference type="PANTHER" id="PTHR13690:SF80">
    <property type="entry name" value="BZIP TRANSCRIPTION FACTOR FAMILY PROTEIN-RELATED"/>
    <property type="match status" value="1"/>
</dbReference>
<evidence type="ECO:0000256" key="1">
    <source>
        <dbReference type="ARBA" id="ARBA00023015"/>
    </source>
</evidence>
<evidence type="ECO:0000313" key="9">
    <source>
        <dbReference type="Proteomes" id="UP001231189"/>
    </source>
</evidence>
<evidence type="ECO:0000256" key="3">
    <source>
        <dbReference type="SAM" id="Coils"/>
    </source>
</evidence>
<dbReference type="PANTHER" id="PTHR13690">
    <property type="entry name" value="TRANSCRIPTION FACTOR POSF21-RELATED"/>
    <property type="match status" value="1"/>
</dbReference>
<comment type="caution">
    <text evidence="6">The sequence shown here is derived from an EMBL/GenBank/DDBJ whole genome shotgun (WGS) entry which is preliminary data.</text>
</comment>
<feature type="coiled-coil region" evidence="3">
    <location>
        <begin position="547"/>
        <end position="602"/>
    </location>
</feature>
<reference evidence="6" key="1">
    <citation type="submission" date="2023-07" db="EMBL/GenBank/DDBJ databases">
        <title>A chromosome-level genome assembly of Lolium multiflorum.</title>
        <authorList>
            <person name="Chen Y."/>
            <person name="Copetti D."/>
            <person name="Kolliker R."/>
            <person name="Studer B."/>
        </authorList>
    </citation>
    <scope>NUCLEOTIDE SEQUENCE</scope>
    <source>
        <strain evidence="6">02402/16</strain>
        <tissue evidence="6">Leaf</tissue>
    </source>
</reference>
<protein>
    <recommendedName>
        <fullName evidence="5">BZIP domain-containing protein</fullName>
    </recommendedName>
</protein>
<dbReference type="Pfam" id="PF00170">
    <property type="entry name" value="bZIP_1"/>
    <property type="match status" value="1"/>
</dbReference>
<dbReference type="EMBL" id="JAUUTY010000005">
    <property type="protein sequence ID" value="KAK1630085.1"/>
    <property type="molecule type" value="Genomic_DNA"/>
</dbReference>
<sequence length="683" mass="72606">MEKEQMNDATGSRRLLPPVYPRSPNATNLTRAGSSSPQYYSRLQPFLHNPAAATHFSSQAGPGYQAYQVPSSPLSLTPHASAGGTGASAGGSSNTISQIAVSGPRFTAGSSSYSYQEPPSLLPQTHASGGFSGGGVLDGGSFAWDASQVSLPGSSCYQIPPTSSLAPMDPVPMLGYGVDGCGSSSNNTILGQSQTTFLSPFNTGQTSQVGLAPCSSVDLHAPSSSSPLSLVTQTMASVDFGSTEEFDLEALNGDFGSTMASVDFGWAEEPLPPSLNGLALPQAGMGEDLEALLTDPVYIPLVDVDDLDDYGNNVVPFVDLVGPDEGLNFSGHGMGTSTQAPSPSLASLAMSLASADAYVKKEVMEWSSWATSQMGNNTIAGGSSYPYSSANTGNGITQAPWTPALQTSTGSIPPCAAKFEVKEEAEDRSWHVSTQLGKNTITSGGSSSSKGLMVFETKPNILPSLGTGLGSGAAGSSRRGRGRPRGNTSKYKDNTNSPFVEGFANGKFTQEDITTIMADKGLQKILLENPKKVRSMLSNRRSAHNSMVRKKAYVSDLERKAEQLEQQKKVLSAKVHTLESTNISLRAEKDEIEIKLHGFERRTQLMDDMNDALNAVLRRLQISVRENMGSDVSRTSYQEMSPQMTQQGQLQVQNHQSAQSQEDEDELTRFEKFCMAEEKRSST</sequence>
<organism evidence="6 9">
    <name type="scientific">Lolium multiflorum</name>
    <name type="common">Italian ryegrass</name>
    <name type="synonym">Lolium perenne subsp. multiflorum</name>
    <dbReference type="NCBI Taxonomy" id="4521"/>
    <lineage>
        <taxon>Eukaryota</taxon>
        <taxon>Viridiplantae</taxon>
        <taxon>Streptophyta</taxon>
        <taxon>Embryophyta</taxon>
        <taxon>Tracheophyta</taxon>
        <taxon>Spermatophyta</taxon>
        <taxon>Magnoliopsida</taxon>
        <taxon>Liliopsida</taxon>
        <taxon>Poales</taxon>
        <taxon>Poaceae</taxon>
        <taxon>BOP clade</taxon>
        <taxon>Pooideae</taxon>
        <taxon>Poodae</taxon>
        <taxon>Poeae</taxon>
        <taxon>Poeae Chloroplast Group 2 (Poeae type)</taxon>
        <taxon>Loliodinae</taxon>
        <taxon>Loliinae</taxon>
        <taxon>Lolium</taxon>
    </lineage>
</organism>
<evidence type="ECO:0000256" key="4">
    <source>
        <dbReference type="SAM" id="MobiDB-lite"/>
    </source>
</evidence>
<gene>
    <name evidence="6" type="ORF">QYE76_004399</name>
    <name evidence="7" type="ORF">QYE76_004400</name>
    <name evidence="8" type="ORF">QYE76_004510</name>
</gene>
<evidence type="ECO:0000313" key="6">
    <source>
        <dbReference type="EMBL" id="KAK1630084.1"/>
    </source>
</evidence>
<dbReference type="EMBL" id="JAUUTY010000005">
    <property type="protein sequence ID" value="KAK1630084.1"/>
    <property type="molecule type" value="Genomic_DNA"/>
</dbReference>
<dbReference type="EMBL" id="JAUUTY010000005">
    <property type="protein sequence ID" value="KAK1630195.1"/>
    <property type="molecule type" value="Genomic_DNA"/>
</dbReference>
<dbReference type="PROSITE" id="PS50217">
    <property type="entry name" value="BZIP"/>
    <property type="match status" value="1"/>
</dbReference>
<feature type="region of interest" description="Disordered" evidence="4">
    <location>
        <begin position="1"/>
        <end position="41"/>
    </location>
</feature>
<feature type="compositionally biased region" description="Polar residues" evidence="4">
    <location>
        <begin position="24"/>
        <end position="41"/>
    </location>
</feature>
<dbReference type="SMART" id="SM00338">
    <property type="entry name" value="BRLZ"/>
    <property type="match status" value="1"/>
</dbReference>
<evidence type="ECO:0000313" key="8">
    <source>
        <dbReference type="EMBL" id="KAK1630195.1"/>
    </source>
</evidence>
<dbReference type="CDD" id="cd14704">
    <property type="entry name" value="bZIP_HY5-like"/>
    <property type="match status" value="1"/>
</dbReference>
<dbReference type="SUPFAM" id="SSF57959">
    <property type="entry name" value="Leucine zipper domain"/>
    <property type="match status" value="1"/>
</dbReference>
<dbReference type="AlphaFoldDB" id="A0AAD8RRY5"/>
<evidence type="ECO:0000259" key="5">
    <source>
        <dbReference type="PROSITE" id="PS50217"/>
    </source>
</evidence>
<accession>A0AAD8RRY5</accession>
<keyword evidence="1" id="KW-0805">Transcription regulation</keyword>
<proteinExistence type="predicted"/>
<dbReference type="InterPro" id="IPR046347">
    <property type="entry name" value="bZIP_sf"/>
</dbReference>
<dbReference type="Proteomes" id="UP001231189">
    <property type="component" value="Unassembled WGS sequence"/>
</dbReference>
<feature type="region of interest" description="Disordered" evidence="4">
    <location>
        <begin position="631"/>
        <end position="668"/>
    </location>
</feature>
<feature type="domain" description="BZIP" evidence="5">
    <location>
        <begin position="529"/>
        <end position="592"/>
    </location>
</feature>
<dbReference type="Gene3D" id="1.20.5.170">
    <property type="match status" value="1"/>
</dbReference>
<feature type="compositionally biased region" description="Polar residues" evidence="4">
    <location>
        <begin position="631"/>
        <end position="660"/>
    </location>
</feature>
<name>A0AAD8RRY5_LOLMU</name>
<dbReference type="InterPro" id="IPR004827">
    <property type="entry name" value="bZIP"/>
</dbReference>
<evidence type="ECO:0000256" key="2">
    <source>
        <dbReference type="ARBA" id="ARBA00023163"/>
    </source>
</evidence>
<keyword evidence="9" id="KW-1185">Reference proteome</keyword>
<dbReference type="GO" id="GO:0005634">
    <property type="term" value="C:nucleus"/>
    <property type="evidence" value="ECO:0007669"/>
    <property type="project" value="TreeGrafter"/>
</dbReference>
<feature type="region of interest" description="Disordered" evidence="4">
    <location>
        <begin position="69"/>
        <end position="92"/>
    </location>
</feature>
<evidence type="ECO:0000313" key="7">
    <source>
        <dbReference type="EMBL" id="KAK1630085.1"/>
    </source>
</evidence>
<feature type="region of interest" description="Disordered" evidence="4">
    <location>
        <begin position="465"/>
        <end position="497"/>
    </location>
</feature>
<dbReference type="GO" id="GO:0003700">
    <property type="term" value="F:DNA-binding transcription factor activity"/>
    <property type="evidence" value="ECO:0007669"/>
    <property type="project" value="InterPro"/>
</dbReference>